<dbReference type="Gene3D" id="3.30.200.20">
    <property type="entry name" value="Phosphorylase Kinase, domain 1"/>
    <property type="match status" value="1"/>
</dbReference>
<accession>A0A1B6KVD3</accession>
<dbReference type="PANTHER" id="PTHR24416">
    <property type="entry name" value="TYROSINE-PROTEIN KINASE RECEPTOR"/>
    <property type="match status" value="1"/>
</dbReference>
<proteinExistence type="predicted"/>
<dbReference type="GO" id="GO:0005030">
    <property type="term" value="F:neurotrophin receptor activity"/>
    <property type="evidence" value="ECO:0007669"/>
    <property type="project" value="TreeGrafter"/>
</dbReference>
<dbReference type="PROSITE" id="PS50011">
    <property type="entry name" value="PROTEIN_KINASE_DOM"/>
    <property type="match status" value="1"/>
</dbReference>
<dbReference type="SUPFAM" id="SSF56112">
    <property type="entry name" value="Protein kinase-like (PK-like)"/>
    <property type="match status" value="1"/>
</dbReference>
<dbReference type="FunFam" id="1.10.510.10:FF:001614">
    <property type="entry name" value="Nerve growth factor receptor TRKA, putative"/>
    <property type="match status" value="1"/>
</dbReference>
<dbReference type="InterPro" id="IPR017441">
    <property type="entry name" value="Protein_kinase_ATP_BS"/>
</dbReference>
<gene>
    <name evidence="7" type="ORF">g.8951</name>
</gene>
<dbReference type="PANTHER" id="PTHR24416:SF619">
    <property type="entry name" value="TYROSINE-PROTEIN KINASE TRANSMEMBRANE RECEPTOR ROR-LIKE PROTEIN"/>
    <property type="match status" value="1"/>
</dbReference>
<dbReference type="EMBL" id="GEBQ01024584">
    <property type="protein sequence ID" value="JAT15393.1"/>
    <property type="molecule type" value="Transcribed_RNA"/>
</dbReference>
<dbReference type="SMART" id="SM00219">
    <property type="entry name" value="TyrKc"/>
    <property type="match status" value="1"/>
</dbReference>
<dbReference type="GO" id="GO:1990090">
    <property type="term" value="P:cellular response to nerve growth factor stimulus"/>
    <property type="evidence" value="ECO:0007669"/>
    <property type="project" value="TreeGrafter"/>
</dbReference>
<comment type="caution">
    <text evidence="3">Lacks conserved residue(s) required for the propagation of feature annotation.</text>
</comment>
<evidence type="ECO:0000256" key="2">
    <source>
        <dbReference type="ARBA" id="ARBA00051243"/>
    </source>
</evidence>
<dbReference type="InterPro" id="IPR008266">
    <property type="entry name" value="Tyr_kinase_AS"/>
</dbReference>
<sequence length="520" mass="58428">MAKGRARRILQRTLRPEALMADPVDNPEKVHDGDCRPGLCGNEAACKPVGGHRFICICPHDSSPPTADLRCPNRLTVPLTPRPILNIIPLGNNITSGTNSTTLPHHLQSEAIQATVLVAALAASCLLLLAVFSTLCCWKGWKLSQCCSFPQKFCKQQPDRIPHNLSKGLLAVERYAPNPQYTPCSLTDLSAALSMAILQRDHITFQQDIGEGCFGKVFKGELKTETQVETVAIKVLKESATREAEEDFMREVQIMSAFKHPNILSLIGVALREPNKSPWMVFEFMPHGDLTEVLRSNSRTFWTPTTTLPRLNKDSLLNISVQIAEGMAYLATQRFVHRDLACRNCLVGENLRVKIADFGMSRDVYTCDYYKIGGSRLLPVRWMSPESVMYGRFTLESDVWSFGVVLWEIYSLGKQPYYGHNNEEVVRLILQGIMLILPDDCPPFVCELMRNCWKTEPRDRISFAEILEILQKSSAHPPSTLPRPPAFPVTPQTVVEVLDAENYLKPLQPEPREYLQTLPD</sequence>
<keyword evidence="4" id="KW-0547">Nucleotide-binding</keyword>
<dbReference type="Gene3D" id="1.10.510.10">
    <property type="entry name" value="Transferase(Phosphotransferase) domain 1"/>
    <property type="match status" value="1"/>
</dbReference>
<dbReference type="GO" id="GO:0004714">
    <property type="term" value="F:transmembrane receptor protein tyrosine kinase activity"/>
    <property type="evidence" value="ECO:0007669"/>
    <property type="project" value="UniProtKB-EC"/>
</dbReference>
<dbReference type="GO" id="GO:0005524">
    <property type="term" value="F:ATP binding"/>
    <property type="evidence" value="ECO:0007669"/>
    <property type="project" value="UniProtKB-UniRule"/>
</dbReference>
<dbReference type="InterPro" id="IPR011009">
    <property type="entry name" value="Kinase-like_dom_sf"/>
</dbReference>
<dbReference type="GO" id="GO:0051897">
    <property type="term" value="P:positive regulation of phosphatidylinositol 3-kinase/protein kinase B signal transduction"/>
    <property type="evidence" value="ECO:0007669"/>
    <property type="project" value="TreeGrafter"/>
</dbReference>
<dbReference type="AlphaFoldDB" id="A0A1B6KVD3"/>
<dbReference type="InterPro" id="IPR000719">
    <property type="entry name" value="Prot_kinase_dom"/>
</dbReference>
<dbReference type="GO" id="GO:0030424">
    <property type="term" value="C:axon"/>
    <property type="evidence" value="ECO:0007669"/>
    <property type="project" value="TreeGrafter"/>
</dbReference>
<reference evidence="7" key="1">
    <citation type="submission" date="2015-11" db="EMBL/GenBank/DDBJ databases">
        <title>De novo transcriptome assembly of four potential Pierce s Disease insect vectors from Arizona vineyards.</title>
        <authorList>
            <person name="Tassone E.E."/>
        </authorList>
    </citation>
    <scope>NUCLEOTIDE SEQUENCE</scope>
</reference>
<dbReference type="InterPro" id="IPR001245">
    <property type="entry name" value="Ser-Thr/Tyr_kinase_cat_dom"/>
</dbReference>
<dbReference type="GO" id="GO:0043235">
    <property type="term" value="C:receptor complex"/>
    <property type="evidence" value="ECO:0007669"/>
    <property type="project" value="TreeGrafter"/>
</dbReference>
<evidence type="ECO:0008006" key="8">
    <source>
        <dbReference type="Google" id="ProtNLM"/>
    </source>
</evidence>
<dbReference type="InterPro" id="IPR020635">
    <property type="entry name" value="Tyr_kinase_cat_dom"/>
</dbReference>
<dbReference type="PROSITE" id="PS00109">
    <property type="entry name" value="PROTEIN_KINASE_TYR"/>
    <property type="match status" value="1"/>
</dbReference>
<feature type="domain" description="Protein kinase" evidence="5">
    <location>
        <begin position="203"/>
        <end position="479"/>
    </location>
</feature>
<organism evidence="7">
    <name type="scientific">Graphocephala atropunctata</name>
    <dbReference type="NCBI Taxonomy" id="36148"/>
    <lineage>
        <taxon>Eukaryota</taxon>
        <taxon>Metazoa</taxon>
        <taxon>Ecdysozoa</taxon>
        <taxon>Arthropoda</taxon>
        <taxon>Hexapoda</taxon>
        <taxon>Insecta</taxon>
        <taxon>Pterygota</taxon>
        <taxon>Neoptera</taxon>
        <taxon>Paraneoptera</taxon>
        <taxon>Hemiptera</taxon>
        <taxon>Auchenorrhyncha</taxon>
        <taxon>Membracoidea</taxon>
        <taxon>Cicadellidae</taxon>
        <taxon>Cicadellinae</taxon>
        <taxon>Cicadellini</taxon>
        <taxon>Graphocephala</taxon>
    </lineage>
</organism>
<comment type="catalytic activity">
    <reaction evidence="2">
        <text>L-tyrosyl-[protein] + ATP = O-phospho-L-tyrosyl-[protein] + ADP + H(+)</text>
        <dbReference type="Rhea" id="RHEA:10596"/>
        <dbReference type="Rhea" id="RHEA-COMP:10136"/>
        <dbReference type="Rhea" id="RHEA-COMP:20101"/>
        <dbReference type="ChEBI" id="CHEBI:15378"/>
        <dbReference type="ChEBI" id="CHEBI:30616"/>
        <dbReference type="ChEBI" id="CHEBI:46858"/>
        <dbReference type="ChEBI" id="CHEBI:61978"/>
        <dbReference type="ChEBI" id="CHEBI:456216"/>
        <dbReference type="EC" id="2.7.10.1"/>
    </reaction>
</comment>
<evidence type="ECO:0000259" key="6">
    <source>
        <dbReference type="PROSITE" id="PS50026"/>
    </source>
</evidence>
<evidence type="ECO:0000313" key="7">
    <source>
        <dbReference type="EMBL" id="JAT15393.1"/>
    </source>
</evidence>
<evidence type="ECO:0000256" key="4">
    <source>
        <dbReference type="PROSITE-ProRule" id="PRU10141"/>
    </source>
</evidence>
<dbReference type="GO" id="GO:0010976">
    <property type="term" value="P:positive regulation of neuron projection development"/>
    <property type="evidence" value="ECO:0007669"/>
    <property type="project" value="TreeGrafter"/>
</dbReference>
<dbReference type="PROSITE" id="PS00107">
    <property type="entry name" value="PROTEIN_KINASE_ATP"/>
    <property type="match status" value="1"/>
</dbReference>
<dbReference type="GO" id="GO:0005886">
    <property type="term" value="C:plasma membrane"/>
    <property type="evidence" value="ECO:0007669"/>
    <property type="project" value="TreeGrafter"/>
</dbReference>
<evidence type="ECO:0000256" key="3">
    <source>
        <dbReference type="PROSITE-ProRule" id="PRU00076"/>
    </source>
</evidence>
<feature type="domain" description="EGF-like" evidence="6">
    <location>
        <begin position="31"/>
        <end position="68"/>
    </location>
</feature>
<protein>
    <recommendedName>
        <fullName evidence="8">Protein kinase domain-containing protein</fullName>
    </recommendedName>
</protein>
<dbReference type="PROSITE" id="PS50026">
    <property type="entry name" value="EGF_3"/>
    <property type="match status" value="1"/>
</dbReference>
<dbReference type="GO" id="GO:0043121">
    <property type="term" value="F:neurotrophin binding"/>
    <property type="evidence" value="ECO:0007669"/>
    <property type="project" value="TreeGrafter"/>
</dbReference>
<evidence type="ECO:0000259" key="5">
    <source>
        <dbReference type="PROSITE" id="PS50011"/>
    </source>
</evidence>
<dbReference type="InterPro" id="IPR050122">
    <property type="entry name" value="RTK"/>
</dbReference>
<evidence type="ECO:0000256" key="1">
    <source>
        <dbReference type="ARBA" id="ARBA00004167"/>
    </source>
</evidence>
<name>A0A1B6KVD3_9HEMI</name>
<dbReference type="PRINTS" id="PR00109">
    <property type="entry name" value="TYRKINASE"/>
</dbReference>
<feature type="binding site" evidence="4">
    <location>
        <position position="234"/>
    </location>
    <ligand>
        <name>ATP</name>
        <dbReference type="ChEBI" id="CHEBI:30616"/>
    </ligand>
</feature>
<keyword evidence="4" id="KW-0067">ATP-binding</keyword>
<dbReference type="GO" id="GO:0007169">
    <property type="term" value="P:cell surface receptor protein tyrosine kinase signaling pathway"/>
    <property type="evidence" value="ECO:0007669"/>
    <property type="project" value="TreeGrafter"/>
</dbReference>
<keyword evidence="3" id="KW-0245">EGF-like domain</keyword>
<dbReference type="InterPro" id="IPR000742">
    <property type="entry name" value="EGF"/>
</dbReference>
<comment type="subcellular location">
    <subcellularLocation>
        <location evidence="1">Membrane</location>
        <topology evidence="1">Single-pass membrane protein</topology>
    </subcellularLocation>
</comment>
<dbReference type="Pfam" id="PF07714">
    <property type="entry name" value="PK_Tyr_Ser-Thr"/>
    <property type="match status" value="1"/>
</dbReference>